<feature type="compositionally biased region" description="Basic and acidic residues" evidence="1">
    <location>
        <begin position="169"/>
        <end position="179"/>
    </location>
</feature>
<sequence length="492" mass="55756">MCNADGTRKKDEATVRERAMEESSLSMQLQSSSGVTSAGFQANMRVRKGDDSGANVPRARRKGALMEQTENEIGTSRKRNNSGKRTIFNNHYHRTNGVSGTVAVGDALVRNERKPKFIKRIIQGNSAESRSKAENFAMESLDCGDDEPIDLSIKTASGTEETCNGDELPEVRQRYRDRTLPSFAPEEQEEIRNCGDDEPIDLSTKSRQGQVLDKQSDDAMPNGQKCDEQSSEKNDSSENATSGTEEACNRDELPEVRQRYRDRTLSSFAPEEQEEIRRKASRISEGAKFKSFSEFEECFESYKVAWNYPYRRASSEYLRDGKGRVISRFKYKYVVFHCAYYGIPRKRGVGARPNQNYLPSGCEARLRLNSNTANGYLEITSFHKEHKNHDTTEENYLRILRKKRSVTEQAVQLHNRAYANERMAGGEGIPQMIQPNIFSLMHQMAALFRLLRIECAIINGRSFFYLAGFTLSVSVVFLSKLAEGVGWFTSDV</sequence>
<accession>A0A3P7LY20</accession>
<dbReference type="OrthoDB" id="5915810at2759"/>
<reference evidence="3 4" key="1">
    <citation type="submission" date="2018-08" db="EMBL/GenBank/DDBJ databases">
        <authorList>
            <person name="Laetsch R D."/>
            <person name="Stevens L."/>
            <person name="Kumar S."/>
            <person name="Blaxter L. M."/>
        </authorList>
    </citation>
    <scope>NUCLEOTIDE SEQUENCE [LARGE SCALE GENOMIC DNA]</scope>
</reference>
<feature type="compositionally biased region" description="Basic and acidic residues" evidence="1">
    <location>
        <begin position="225"/>
        <end position="236"/>
    </location>
</feature>
<evidence type="ECO:0000256" key="1">
    <source>
        <dbReference type="SAM" id="MobiDB-lite"/>
    </source>
</evidence>
<dbReference type="OMA" id="HANTPEI"/>
<dbReference type="AlphaFoldDB" id="A0A3P7LY20"/>
<dbReference type="PANTHER" id="PTHR31569">
    <property type="entry name" value="SWIM-TYPE DOMAIN-CONTAINING PROTEIN"/>
    <property type="match status" value="1"/>
</dbReference>
<feature type="domain" description="ZSWIM3 N-terminal" evidence="2">
    <location>
        <begin position="286"/>
        <end position="388"/>
    </location>
</feature>
<dbReference type="EMBL" id="UYRX01001842">
    <property type="protein sequence ID" value="VDM92258.1"/>
    <property type="molecule type" value="Genomic_DNA"/>
</dbReference>
<feature type="compositionally biased region" description="Low complexity" evidence="1">
    <location>
        <begin position="22"/>
        <end position="33"/>
    </location>
</feature>
<dbReference type="Pfam" id="PF21599">
    <property type="entry name" value="ZSWIM3_N"/>
    <property type="match status" value="1"/>
</dbReference>
<evidence type="ECO:0000313" key="3">
    <source>
        <dbReference type="EMBL" id="VDM92258.1"/>
    </source>
</evidence>
<feature type="region of interest" description="Disordered" evidence="1">
    <location>
        <begin position="155"/>
        <end position="280"/>
    </location>
</feature>
<feature type="region of interest" description="Disordered" evidence="1">
    <location>
        <begin position="1"/>
        <end position="84"/>
    </location>
</feature>
<dbReference type="PANTHER" id="PTHR31569:SF4">
    <property type="entry name" value="SWIM-TYPE DOMAIN-CONTAINING PROTEIN"/>
    <property type="match status" value="1"/>
</dbReference>
<dbReference type="InterPro" id="IPR048325">
    <property type="entry name" value="ZSWIM3_N"/>
</dbReference>
<proteinExistence type="predicted"/>
<feature type="compositionally biased region" description="Basic and acidic residues" evidence="1">
    <location>
        <begin position="1"/>
        <end position="21"/>
    </location>
</feature>
<keyword evidence="4" id="KW-1185">Reference proteome</keyword>
<dbReference type="Proteomes" id="UP000277928">
    <property type="component" value="Unassembled WGS sequence"/>
</dbReference>
<dbReference type="InterPro" id="IPR052579">
    <property type="entry name" value="Zinc_finger_SWIM"/>
</dbReference>
<organism evidence="3 4">
    <name type="scientific">Litomosoides sigmodontis</name>
    <name type="common">Filarial nematode worm</name>
    <dbReference type="NCBI Taxonomy" id="42156"/>
    <lineage>
        <taxon>Eukaryota</taxon>
        <taxon>Metazoa</taxon>
        <taxon>Ecdysozoa</taxon>
        <taxon>Nematoda</taxon>
        <taxon>Chromadorea</taxon>
        <taxon>Rhabditida</taxon>
        <taxon>Spirurina</taxon>
        <taxon>Spiruromorpha</taxon>
        <taxon>Filarioidea</taxon>
        <taxon>Onchocercidae</taxon>
        <taxon>Litomosoides</taxon>
    </lineage>
</organism>
<dbReference type="STRING" id="42156.A0A3P7LY20"/>
<evidence type="ECO:0000259" key="2">
    <source>
        <dbReference type="Pfam" id="PF21599"/>
    </source>
</evidence>
<feature type="compositionally biased region" description="Basic and acidic residues" evidence="1">
    <location>
        <begin position="247"/>
        <end position="264"/>
    </location>
</feature>
<evidence type="ECO:0000313" key="4">
    <source>
        <dbReference type="Proteomes" id="UP000277928"/>
    </source>
</evidence>
<name>A0A3P7LY20_LITSI</name>
<gene>
    <name evidence="3" type="ORF">NLS_LOCUS9709</name>
</gene>
<protein>
    <recommendedName>
        <fullName evidence="2">ZSWIM3 N-terminal domain-containing protein</fullName>
    </recommendedName>
</protein>